<evidence type="ECO:0000256" key="5">
    <source>
        <dbReference type="ARBA" id="ARBA00022801"/>
    </source>
</evidence>
<evidence type="ECO:0000256" key="2">
    <source>
        <dbReference type="ARBA" id="ARBA00022438"/>
    </source>
</evidence>
<dbReference type="GO" id="GO:0005829">
    <property type="term" value="C:cytosol"/>
    <property type="evidence" value="ECO:0007669"/>
    <property type="project" value="TreeGrafter"/>
</dbReference>
<dbReference type="PANTHER" id="PTHR43330">
    <property type="entry name" value="METHIONINE AMINOPEPTIDASE"/>
    <property type="match status" value="1"/>
</dbReference>
<feature type="binding site" evidence="6">
    <location>
        <position position="110"/>
    </location>
    <ligand>
        <name>a divalent metal cation</name>
        <dbReference type="ChEBI" id="CHEBI:60240"/>
        <label>2</label>
        <note>catalytic</note>
    </ligand>
</feature>
<evidence type="ECO:0000256" key="7">
    <source>
        <dbReference type="RuleBase" id="RU003653"/>
    </source>
</evidence>
<sequence>MRRFSRGMYKSKTQLAAMREPGRITALALQAAREAIKPGVTTLEIDAIAEAVIRDHGAIPNFQLEPGYEHTICANVNDVLVHGIPNDTPLQPGDLVTIDCGAKFEGYNGDAAFSMVVPGGSGPVVEAREALSAATRHAMLSGVAKVASARLLGEVSGAIEDAILDSTPYSIDEDYVGHGIGKSMHESPYVFNHRTNDPGPAVQRGLCICIEPIIHASREAISTVDADGWTVRNADGADTCQWEHAVAVHDGGIWVLTALDGGAEELAPYGVVPVPIPTP</sequence>
<keyword evidence="4 6" id="KW-0479">Metal-binding</keyword>
<feature type="domain" description="Peptidase M24" evidence="8">
    <location>
        <begin position="17"/>
        <end position="249"/>
    </location>
</feature>
<feature type="binding site" evidence="6">
    <location>
        <position position="211"/>
    </location>
    <ligand>
        <name>a divalent metal cation</name>
        <dbReference type="ChEBI" id="CHEBI:60240"/>
        <label>2</label>
        <note>catalytic</note>
    </ligand>
</feature>
<accession>A0A1R4FBA9</accession>
<proteinExistence type="inferred from homology"/>
<feature type="binding site" evidence="6">
    <location>
        <position position="243"/>
    </location>
    <ligand>
        <name>a divalent metal cation</name>
        <dbReference type="ChEBI" id="CHEBI:60240"/>
        <label>2</label>
        <note>catalytic</note>
    </ligand>
</feature>
<name>A0A1R4FBA9_9MICO</name>
<comment type="catalytic activity">
    <reaction evidence="6 7">
        <text>Release of N-terminal amino acids, preferentially methionine, from peptides and arylamides.</text>
        <dbReference type="EC" id="3.4.11.18"/>
    </reaction>
</comment>
<comment type="subunit">
    <text evidence="6">Monomer.</text>
</comment>
<feature type="binding site" evidence="6">
    <location>
        <position position="82"/>
    </location>
    <ligand>
        <name>substrate</name>
    </ligand>
</feature>
<evidence type="ECO:0000313" key="9">
    <source>
        <dbReference type="EMBL" id="SJM53123.1"/>
    </source>
</evidence>
<feature type="binding site" evidence="6">
    <location>
        <position position="243"/>
    </location>
    <ligand>
        <name>a divalent metal cation</name>
        <dbReference type="ChEBI" id="CHEBI:60240"/>
        <label>1</label>
    </ligand>
</feature>
<reference evidence="9 10" key="1">
    <citation type="submission" date="2017-02" db="EMBL/GenBank/DDBJ databases">
        <authorList>
            <person name="Peterson S.W."/>
        </authorList>
    </citation>
    <scope>NUCLEOTIDE SEQUENCE [LARGE SCALE GENOMIC DNA]</scope>
    <source>
        <strain evidence="9 10">LMG 22410</strain>
    </source>
</reference>
<feature type="binding site" evidence="6">
    <location>
        <position position="178"/>
    </location>
    <ligand>
        <name>a divalent metal cation</name>
        <dbReference type="ChEBI" id="CHEBI:60240"/>
        <label>2</label>
        <note>catalytic</note>
    </ligand>
</feature>
<dbReference type="GO" id="GO:0070006">
    <property type="term" value="F:metalloaminopeptidase activity"/>
    <property type="evidence" value="ECO:0007669"/>
    <property type="project" value="UniProtKB-UniRule"/>
</dbReference>
<keyword evidence="3 6" id="KW-0645">Protease</keyword>
<dbReference type="InterPro" id="IPR036005">
    <property type="entry name" value="Creatinase/aminopeptidase-like"/>
</dbReference>
<dbReference type="InterPro" id="IPR001714">
    <property type="entry name" value="Pept_M24_MAP"/>
</dbReference>
<keyword evidence="10" id="KW-1185">Reference proteome</keyword>
<dbReference type="AlphaFoldDB" id="A0A1R4FBA9"/>
<dbReference type="EMBL" id="FUHU01000020">
    <property type="protein sequence ID" value="SJM53123.1"/>
    <property type="molecule type" value="Genomic_DNA"/>
</dbReference>
<dbReference type="HAMAP" id="MF_01974">
    <property type="entry name" value="MetAP_1"/>
    <property type="match status" value="1"/>
</dbReference>
<feature type="binding site" evidence="6">
    <location>
        <position position="110"/>
    </location>
    <ligand>
        <name>a divalent metal cation</name>
        <dbReference type="ChEBI" id="CHEBI:60240"/>
        <label>1</label>
    </ligand>
</feature>
<dbReference type="GO" id="GO:0046872">
    <property type="term" value="F:metal ion binding"/>
    <property type="evidence" value="ECO:0007669"/>
    <property type="project" value="UniProtKB-UniRule"/>
</dbReference>
<organism evidence="9 10">
    <name type="scientific">Agrococcus casei LMG 22410</name>
    <dbReference type="NCBI Taxonomy" id="1255656"/>
    <lineage>
        <taxon>Bacteria</taxon>
        <taxon>Bacillati</taxon>
        <taxon>Actinomycetota</taxon>
        <taxon>Actinomycetes</taxon>
        <taxon>Micrococcales</taxon>
        <taxon>Microbacteriaceae</taxon>
        <taxon>Agrococcus</taxon>
    </lineage>
</organism>
<evidence type="ECO:0000256" key="1">
    <source>
        <dbReference type="ARBA" id="ARBA00002521"/>
    </source>
</evidence>
<dbReference type="PANTHER" id="PTHR43330:SF27">
    <property type="entry name" value="METHIONINE AMINOPEPTIDASE"/>
    <property type="match status" value="1"/>
</dbReference>
<evidence type="ECO:0000256" key="3">
    <source>
        <dbReference type="ARBA" id="ARBA00022670"/>
    </source>
</evidence>
<dbReference type="Pfam" id="PF00557">
    <property type="entry name" value="Peptidase_M24"/>
    <property type="match status" value="1"/>
</dbReference>
<keyword evidence="2 6" id="KW-0031">Aminopeptidase</keyword>
<dbReference type="SUPFAM" id="SSF55920">
    <property type="entry name" value="Creatinase/aminopeptidase"/>
    <property type="match status" value="1"/>
</dbReference>
<evidence type="ECO:0000256" key="6">
    <source>
        <dbReference type="HAMAP-Rule" id="MF_01974"/>
    </source>
</evidence>
<feature type="binding site" evidence="6">
    <location>
        <position position="185"/>
    </location>
    <ligand>
        <name>substrate</name>
    </ligand>
</feature>
<evidence type="ECO:0000259" key="8">
    <source>
        <dbReference type="Pfam" id="PF00557"/>
    </source>
</evidence>
<gene>
    <name evidence="6" type="primary">map</name>
    <name evidence="9" type="ORF">CZ674_03620</name>
</gene>
<feature type="binding site" evidence="6">
    <location>
        <position position="99"/>
    </location>
    <ligand>
        <name>a divalent metal cation</name>
        <dbReference type="ChEBI" id="CHEBI:60240"/>
        <label>1</label>
    </ligand>
</feature>
<dbReference type="GO" id="GO:0006508">
    <property type="term" value="P:proteolysis"/>
    <property type="evidence" value="ECO:0007669"/>
    <property type="project" value="UniProtKB-KW"/>
</dbReference>
<dbReference type="GO" id="GO:0004239">
    <property type="term" value="F:initiator methionyl aminopeptidase activity"/>
    <property type="evidence" value="ECO:0007669"/>
    <property type="project" value="UniProtKB-UniRule"/>
</dbReference>
<dbReference type="NCBIfam" id="TIGR00500">
    <property type="entry name" value="met_pdase_I"/>
    <property type="match status" value="1"/>
</dbReference>
<dbReference type="PROSITE" id="PS00680">
    <property type="entry name" value="MAP_1"/>
    <property type="match status" value="1"/>
</dbReference>
<keyword evidence="5 6" id="KW-0378">Hydrolase</keyword>
<protein>
    <recommendedName>
        <fullName evidence="6 7">Methionine aminopeptidase</fullName>
        <shortName evidence="6">MAP</shortName>
        <shortName evidence="6">MetAP</shortName>
        <ecNumber evidence="6 7">3.4.11.18</ecNumber>
    </recommendedName>
    <alternativeName>
        <fullName evidence="6">Peptidase M</fullName>
    </alternativeName>
</protein>
<comment type="similarity">
    <text evidence="6">Belongs to the peptidase M24A family. Methionine aminopeptidase type 1 subfamily.</text>
</comment>
<dbReference type="Proteomes" id="UP000195787">
    <property type="component" value="Unassembled WGS sequence"/>
</dbReference>
<comment type="cofactor">
    <cofactor evidence="6">
        <name>Co(2+)</name>
        <dbReference type="ChEBI" id="CHEBI:48828"/>
    </cofactor>
    <cofactor evidence="6">
        <name>Zn(2+)</name>
        <dbReference type="ChEBI" id="CHEBI:29105"/>
    </cofactor>
    <cofactor evidence="6">
        <name>Mn(2+)</name>
        <dbReference type="ChEBI" id="CHEBI:29035"/>
    </cofactor>
    <cofactor evidence="6">
        <name>Fe(2+)</name>
        <dbReference type="ChEBI" id="CHEBI:29033"/>
    </cofactor>
    <text evidence="6">Binds 2 divalent metal cations per subunit. Has a high-affinity and a low affinity metal-binding site. The true nature of the physiological cofactor is under debate. The enzyme is active with cobalt, zinc, manganese or divalent iron ions. Most likely, methionine aminopeptidases function as mononuclear Fe(2+)-metalloproteases under physiological conditions, and the catalytically relevant metal-binding site has been assigned to the histidine-containing high-affinity site.</text>
</comment>
<dbReference type="Gene3D" id="3.90.230.10">
    <property type="entry name" value="Creatinase/methionine aminopeptidase superfamily"/>
    <property type="match status" value="1"/>
</dbReference>
<dbReference type="PRINTS" id="PR00599">
    <property type="entry name" value="MAPEPTIDASE"/>
</dbReference>
<dbReference type="InterPro" id="IPR000994">
    <property type="entry name" value="Pept_M24"/>
</dbReference>
<evidence type="ECO:0000313" key="10">
    <source>
        <dbReference type="Proteomes" id="UP000195787"/>
    </source>
</evidence>
<dbReference type="EC" id="3.4.11.18" evidence="6 7"/>
<dbReference type="InterPro" id="IPR002467">
    <property type="entry name" value="Pept_M24A_MAP1"/>
</dbReference>
<comment type="function">
    <text evidence="1 6">Removes the N-terminal methionine from nascent proteins. The N-terminal methionine is often cleaved when the second residue in the primary sequence is small and uncharged (Met-Ala-, Cys, Gly, Pro, Ser, Thr, or Val). Requires deformylation of the N(alpha)-formylated initiator methionine before it can be hydrolyzed.</text>
</comment>
<evidence type="ECO:0000256" key="4">
    <source>
        <dbReference type="ARBA" id="ARBA00022723"/>
    </source>
</evidence>